<dbReference type="InterPro" id="IPR043129">
    <property type="entry name" value="ATPase_NBD"/>
</dbReference>
<evidence type="ECO:0000313" key="5">
    <source>
        <dbReference type="Proteomes" id="UP000033608"/>
    </source>
</evidence>
<dbReference type="Pfam" id="PF12802">
    <property type="entry name" value="MarR_2"/>
    <property type="match status" value="1"/>
</dbReference>
<dbReference type="PANTHER" id="PTHR18964:SF149">
    <property type="entry name" value="BIFUNCTIONAL UDP-N-ACETYLGLUCOSAMINE 2-EPIMERASE_N-ACETYLMANNOSAMINE KINASE"/>
    <property type="match status" value="1"/>
</dbReference>
<dbReference type="PANTHER" id="PTHR18964">
    <property type="entry name" value="ROK (REPRESSOR, ORF, KINASE) FAMILY"/>
    <property type="match status" value="1"/>
</dbReference>
<dbReference type="Proteomes" id="UP000184533">
    <property type="component" value="Unassembled WGS sequence"/>
</dbReference>
<keyword evidence="4" id="KW-0808">Transferase</keyword>
<dbReference type="GO" id="GO:0016301">
    <property type="term" value="F:kinase activity"/>
    <property type="evidence" value="ECO:0007669"/>
    <property type="project" value="UniProtKB-KW"/>
</dbReference>
<dbReference type="PATRIC" id="fig|1121477.3.peg.51"/>
<accession>A0A0F5LEK0</accession>
<dbReference type="CDD" id="cd24073">
    <property type="entry name" value="ASKHA_ATPase_ROK_CYANR"/>
    <property type="match status" value="1"/>
</dbReference>
<dbReference type="InterPro" id="IPR036390">
    <property type="entry name" value="WH_DNA-bd_sf"/>
</dbReference>
<feature type="domain" description="HTH marR-type" evidence="2">
    <location>
        <begin position="2"/>
        <end position="52"/>
    </location>
</feature>
<keyword evidence="4" id="KW-0418">Kinase</keyword>
<dbReference type="AlphaFoldDB" id="A0A0F5LEK0"/>
<dbReference type="SUPFAM" id="SSF46785">
    <property type="entry name" value="Winged helix' DNA-binding domain"/>
    <property type="match status" value="1"/>
</dbReference>
<dbReference type="Gene3D" id="1.10.10.10">
    <property type="entry name" value="Winged helix-like DNA-binding domain superfamily/Winged helix DNA-binding domain"/>
    <property type="match status" value="1"/>
</dbReference>
<dbReference type="InterPro" id="IPR000835">
    <property type="entry name" value="HTH_MarR-typ"/>
</dbReference>
<dbReference type="InterPro" id="IPR036388">
    <property type="entry name" value="WH-like_DNA-bd_sf"/>
</dbReference>
<name>A0A0F5LEK0_9HYPH</name>
<evidence type="ECO:0000313" key="4">
    <source>
        <dbReference type="EMBL" id="SHE50796.1"/>
    </source>
</evidence>
<dbReference type="STRING" id="1121477.SAMN02745223_00585"/>
<evidence type="ECO:0000313" key="3">
    <source>
        <dbReference type="EMBL" id="KKB80619.1"/>
    </source>
</evidence>
<evidence type="ECO:0000259" key="2">
    <source>
        <dbReference type="Pfam" id="PF12802"/>
    </source>
</evidence>
<organism evidence="3 5">
    <name type="scientific">Devosia limi DSM 17137</name>
    <dbReference type="NCBI Taxonomy" id="1121477"/>
    <lineage>
        <taxon>Bacteria</taxon>
        <taxon>Pseudomonadati</taxon>
        <taxon>Pseudomonadota</taxon>
        <taxon>Alphaproteobacteria</taxon>
        <taxon>Hyphomicrobiales</taxon>
        <taxon>Devosiaceae</taxon>
        <taxon>Devosia</taxon>
    </lineage>
</organism>
<dbReference type="EMBL" id="LAJF01000101">
    <property type="protein sequence ID" value="KKB80619.1"/>
    <property type="molecule type" value="Genomic_DNA"/>
</dbReference>
<gene>
    <name evidence="4" type="ORF">SAMN02745223_00585</name>
    <name evidence="3" type="ORF">VW29_16540</name>
</gene>
<proteinExistence type="inferred from homology"/>
<evidence type="ECO:0000256" key="1">
    <source>
        <dbReference type="ARBA" id="ARBA00006479"/>
    </source>
</evidence>
<reference evidence="3 5" key="1">
    <citation type="submission" date="2015-03" db="EMBL/GenBank/DDBJ databases">
        <authorList>
            <person name="Hassan Y.I."/>
            <person name="Lepp D."/>
            <person name="Zhou T."/>
        </authorList>
    </citation>
    <scope>NUCLEOTIDE SEQUENCE [LARGE SCALE GENOMIC DNA]</scope>
    <source>
        <strain evidence="3 5">DSM 17137</strain>
    </source>
</reference>
<dbReference type="Proteomes" id="UP000033608">
    <property type="component" value="Unassembled WGS sequence"/>
</dbReference>
<keyword evidence="5" id="KW-1185">Reference proteome</keyword>
<dbReference type="GO" id="GO:0003700">
    <property type="term" value="F:DNA-binding transcription factor activity"/>
    <property type="evidence" value="ECO:0007669"/>
    <property type="project" value="InterPro"/>
</dbReference>
<dbReference type="Pfam" id="PF00480">
    <property type="entry name" value="ROK"/>
    <property type="match status" value="1"/>
</dbReference>
<comment type="similarity">
    <text evidence="1">Belongs to the ROK (NagC/XylR) family.</text>
</comment>
<dbReference type="SUPFAM" id="SSF53067">
    <property type="entry name" value="Actin-like ATPase domain"/>
    <property type="match status" value="1"/>
</dbReference>
<dbReference type="EMBL" id="FQVC01000001">
    <property type="protein sequence ID" value="SHE50796.1"/>
    <property type="molecule type" value="Genomic_DNA"/>
</dbReference>
<dbReference type="InterPro" id="IPR000600">
    <property type="entry name" value="ROK"/>
</dbReference>
<reference evidence="4 6" key="2">
    <citation type="submission" date="2016-11" db="EMBL/GenBank/DDBJ databases">
        <authorList>
            <person name="Jaros S."/>
            <person name="Januszkiewicz K."/>
            <person name="Wedrychowicz H."/>
        </authorList>
    </citation>
    <scope>NUCLEOTIDE SEQUENCE [LARGE SCALE GENOMIC DNA]</scope>
    <source>
        <strain evidence="4 6">DSM 17137</strain>
    </source>
</reference>
<protein>
    <submittedName>
        <fullName evidence="4">Sugar kinase of the NBD/HSP70 family, may contain an N-terminal HTH domain</fullName>
    </submittedName>
    <submittedName>
        <fullName evidence="3">Transcriptional regulator</fullName>
    </submittedName>
</protein>
<dbReference type="OrthoDB" id="9810372at2"/>
<dbReference type="RefSeq" id="WP_046136378.1">
    <property type="nucleotide sequence ID" value="NZ_FQVC01000001.1"/>
</dbReference>
<evidence type="ECO:0000313" key="6">
    <source>
        <dbReference type="Proteomes" id="UP000184533"/>
    </source>
</evidence>
<sequence>MLTATHNQILRAIGASGPVTRTELVARTGLSKAAMSGLTRELIEAGLVHETDTVGGQGRPSAMLDMRPEGAYFIGVSMLTDPAIVALADLKGNIVARLTMPRDTDPERFAQDLGKVVPKLLEMVPAAREHLNGIGVALSGLIDQAQETCIESTLLGWKDVPLARLVHKAVGLPTYIENDAKALALSEKLFGSARDMQNFTVVSLGDGIGCAHFIRDQLHRGAHGGAGEIAHSTIEPNGLPCRCGKVGCLDTIASVYAQLALANDQGIEAKTLSDIETAATRGSAQAIALLHRAGNALGLAIANVIQINDPEMVLITHQEPAFSGLFATVVKQAIENNVLPRLSGRTPIRSQKLSDDVWARGAAGIATHNFLLGFN</sequence>
<dbReference type="Gene3D" id="3.30.420.40">
    <property type="match status" value="2"/>
</dbReference>